<reference evidence="2" key="2">
    <citation type="submission" date="2022-01" db="EMBL/GenBank/DDBJ databases">
        <authorList>
            <person name="Yamashiro T."/>
            <person name="Shiraishi A."/>
            <person name="Satake H."/>
            <person name="Nakayama K."/>
        </authorList>
    </citation>
    <scope>NUCLEOTIDE SEQUENCE</scope>
</reference>
<accession>A0ABQ4X756</accession>
<evidence type="ECO:0008006" key="4">
    <source>
        <dbReference type="Google" id="ProtNLM"/>
    </source>
</evidence>
<feature type="region of interest" description="Disordered" evidence="1">
    <location>
        <begin position="117"/>
        <end position="136"/>
    </location>
</feature>
<dbReference type="Proteomes" id="UP001151760">
    <property type="component" value="Unassembled WGS sequence"/>
</dbReference>
<name>A0ABQ4X756_9ASTR</name>
<keyword evidence="3" id="KW-1185">Reference proteome</keyword>
<dbReference type="EMBL" id="BQNB010009236">
    <property type="protein sequence ID" value="GJS60657.1"/>
    <property type="molecule type" value="Genomic_DNA"/>
</dbReference>
<organism evidence="2 3">
    <name type="scientific">Tanacetum coccineum</name>
    <dbReference type="NCBI Taxonomy" id="301880"/>
    <lineage>
        <taxon>Eukaryota</taxon>
        <taxon>Viridiplantae</taxon>
        <taxon>Streptophyta</taxon>
        <taxon>Embryophyta</taxon>
        <taxon>Tracheophyta</taxon>
        <taxon>Spermatophyta</taxon>
        <taxon>Magnoliopsida</taxon>
        <taxon>eudicotyledons</taxon>
        <taxon>Gunneridae</taxon>
        <taxon>Pentapetalae</taxon>
        <taxon>asterids</taxon>
        <taxon>campanulids</taxon>
        <taxon>Asterales</taxon>
        <taxon>Asteraceae</taxon>
        <taxon>Asteroideae</taxon>
        <taxon>Anthemideae</taxon>
        <taxon>Anthemidinae</taxon>
        <taxon>Tanacetum</taxon>
    </lineage>
</organism>
<proteinExistence type="predicted"/>
<evidence type="ECO:0000256" key="1">
    <source>
        <dbReference type="SAM" id="MobiDB-lite"/>
    </source>
</evidence>
<sequence>MRALRLHHSKHSTDVNVDHLFCWSEVGDSQLIGPELVREMTEKIVQIKNRLLTAHSCQKSYADVRRKPMEFSMGDMQIRIPIVKGPMANSLNEFQNSHGKIEDYFKSKYPHLFSNKKKASMKNQARGRRSHKVGRM</sequence>
<evidence type="ECO:0000313" key="2">
    <source>
        <dbReference type="EMBL" id="GJS60657.1"/>
    </source>
</evidence>
<evidence type="ECO:0000313" key="3">
    <source>
        <dbReference type="Proteomes" id="UP001151760"/>
    </source>
</evidence>
<reference evidence="2" key="1">
    <citation type="journal article" date="2022" name="Int. J. Mol. Sci.">
        <title>Draft Genome of Tanacetum Coccineum: Genomic Comparison of Closely Related Tanacetum-Family Plants.</title>
        <authorList>
            <person name="Yamashiro T."/>
            <person name="Shiraishi A."/>
            <person name="Nakayama K."/>
            <person name="Satake H."/>
        </authorList>
    </citation>
    <scope>NUCLEOTIDE SEQUENCE</scope>
</reference>
<gene>
    <name evidence="2" type="ORF">Tco_0655441</name>
</gene>
<protein>
    <recommendedName>
        <fullName evidence="4">Reverse transcriptase domain-containing protein</fullName>
    </recommendedName>
</protein>
<comment type="caution">
    <text evidence="2">The sequence shown here is derived from an EMBL/GenBank/DDBJ whole genome shotgun (WGS) entry which is preliminary data.</text>
</comment>